<comment type="cofactor">
    <cofactor evidence="5">
        <name>Fe(2+)</name>
        <dbReference type="ChEBI" id="CHEBI:29033"/>
    </cofactor>
</comment>
<evidence type="ECO:0000256" key="4">
    <source>
        <dbReference type="ARBA" id="ARBA00001947"/>
    </source>
</evidence>
<evidence type="ECO:0000256" key="8">
    <source>
        <dbReference type="ARBA" id="ARBA00022723"/>
    </source>
</evidence>
<dbReference type="InterPro" id="IPR000056">
    <property type="entry name" value="Ribul_P_3_epim-like"/>
</dbReference>
<evidence type="ECO:0000256" key="1">
    <source>
        <dbReference type="ARBA" id="ARBA00001782"/>
    </source>
</evidence>
<dbReference type="FunFam" id="3.20.20.70:FF:000004">
    <property type="entry name" value="Ribulose-phosphate 3-epimerase"/>
    <property type="match status" value="1"/>
</dbReference>
<dbReference type="EMBL" id="DRTX01000010">
    <property type="protein sequence ID" value="HHF52764.1"/>
    <property type="molecule type" value="Genomic_DNA"/>
</dbReference>
<dbReference type="HAMAP" id="MF_02227">
    <property type="entry name" value="RPE"/>
    <property type="match status" value="1"/>
</dbReference>
<feature type="binding site" evidence="10 14">
    <location>
        <position position="64"/>
    </location>
    <ligand>
        <name>substrate</name>
    </ligand>
</feature>
<keyword evidence="10 11" id="KW-0119">Carbohydrate metabolism</keyword>
<comment type="catalytic activity">
    <reaction evidence="1 10 11">
        <text>D-ribulose 5-phosphate = D-xylulose 5-phosphate</text>
        <dbReference type="Rhea" id="RHEA:13677"/>
        <dbReference type="ChEBI" id="CHEBI:57737"/>
        <dbReference type="ChEBI" id="CHEBI:58121"/>
        <dbReference type="EC" id="5.1.3.1"/>
    </reaction>
</comment>
<evidence type="ECO:0000256" key="7">
    <source>
        <dbReference type="ARBA" id="ARBA00013188"/>
    </source>
</evidence>
<accession>A0A7V5HM19</accession>
<comment type="caution">
    <text evidence="15">The sequence shown here is derived from an EMBL/GenBank/DDBJ whole genome shotgun (WGS) entry which is preliminary data.</text>
</comment>
<feature type="binding site" evidence="10">
    <location>
        <begin position="173"/>
        <end position="175"/>
    </location>
    <ligand>
        <name>substrate</name>
    </ligand>
</feature>
<feature type="binding site" evidence="10 14">
    <location>
        <position position="6"/>
    </location>
    <ligand>
        <name>substrate</name>
    </ligand>
</feature>
<dbReference type="InterPro" id="IPR026019">
    <property type="entry name" value="Ribul_P_3_epim"/>
</dbReference>
<dbReference type="GO" id="GO:0006098">
    <property type="term" value="P:pentose-phosphate shunt"/>
    <property type="evidence" value="ECO:0007669"/>
    <property type="project" value="UniProtKB-UniRule"/>
</dbReference>
<evidence type="ECO:0000256" key="10">
    <source>
        <dbReference type="HAMAP-Rule" id="MF_02227"/>
    </source>
</evidence>
<feature type="binding site" evidence="10 14">
    <location>
        <begin position="140"/>
        <end position="143"/>
    </location>
    <ligand>
        <name>substrate</name>
    </ligand>
</feature>
<keyword evidence="8 10" id="KW-0479">Metal-binding</keyword>
<dbReference type="GO" id="GO:0005737">
    <property type="term" value="C:cytoplasm"/>
    <property type="evidence" value="ECO:0007669"/>
    <property type="project" value="UniProtKB-ARBA"/>
</dbReference>
<feature type="binding site" evidence="10 13">
    <location>
        <position position="31"/>
    </location>
    <ligand>
        <name>a divalent metal cation</name>
        <dbReference type="ChEBI" id="CHEBI:60240"/>
    </ligand>
</feature>
<dbReference type="NCBIfam" id="NF004076">
    <property type="entry name" value="PRK05581.1-4"/>
    <property type="match status" value="1"/>
</dbReference>
<dbReference type="PANTHER" id="PTHR11749">
    <property type="entry name" value="RIBULOSE-5-PHOSPHATE-3-EPIMERASE"/>
    <property type="match status" value="1"/>
</dbReference>
<evidence type="ECO:0000256" key="13">
    <source>
        <dbReference type="PIRSR" id="PIRSR001461-2"/>
    </source>
</evidence>
<dbReference type="Pfam" id="PF00834">
    <property type="entry name" value="Ribul_P_3_epim"/>
    <property type="match status" value="1"/>
</dbReference>
<comment type="cofactor">
    <cofactor evidence="3">
        <name>Co(2+)</name>
        <dbReference type="ChEBI" id="CHEBI:48828"/>
    </cofactor>
</comment>
<dbReference type="CDD" id="cd00429">
    <property type="entry name" value="RPE"/>
    <property type="match status" value="1"/>
</dbReference>
<keyword evidence="13" id="KW-0464">Manganese</keyword>
<evidence type="ECO:0000256" key="6">
    <source>
        <dbReference type="ARBA" id="ARBA00009541"/>
    </source>
</evidence>
<evidence type="ECO:0000313" key="15">
    <source>
        <dbReference type="EMBL" id="HHF52764.1"/>
    </source>
</evidence>
<protein>
    <recommendedName>
        <fullName evidence="7 10">Ribulose-phosphate 3-epimerase</fullName>
        <ecNumber evidence="7 10">5.1.3.1</ecNumber>
    </recommendedName>
</protein>
<comment type="cofactor">
    <cofactor evidence="4">
        <name>Zn(2+)</name>
        <dbReference type="ChEBI" id="CHEBI:29105"/>
    </cofactor>
</comment>
<dbReference type="PIRSF" id="PIRSF001461">
    <property type="entry name" value="RPE"/>
    <property type="match status" value="1"/>
</dbReference>
<proteinExistence type="inferred from homology"/>
<comment type="caution">
    <text evidence="10">Lacks conserved residue(s) required for the propagation of feature annotation.</text>
</comment>
<feature type="active site" description="Proton acceptor" evidence="10 12">
    <location>
        <position position="33"/>
    </location>
</feature>
<evidence type="ECO:0000256" key="9">
    <source>
        <dbReference type="ARBA" id="ARBA00023235"/>
    </source>
</evidence>
<comment type="cofactor">
    <cofactor evidence="10 13">
        <name>a divalent metal cation</name>
        <dbReference type="ChEBI" id="CHEBI:60240"/>
    </cofactor>
    <text evidence="10 13">Binds 1 divalent metal cation per subunit.</text>
</comment>
<gene>
    <name evidence="10 15" type="primary">rpe</name>
    <name evidence="15" type="ORF">ENL43_00175</name>
</gene>
<dbReference type="SUPFAM" id="SSF51366">
    <property type="entry name" value="Ribulose-phoshate binding barrel"/>
    <property type="match status" value="1"/>
</dbReference>
<feature type="binding site" evidence="14">
    <location>
        <position position="175"/>
    </location>
    <ligand>
        <name>substrate</name>
    </ligand>
</feature>
<evidence type="ECO:0000256" key="2">
    <source>
        <dbReference type="ARBA" id="ARBA00001936"/>
    </source>
</evidence>
<keyword evidence="13" id="KW-0862">Zinc</keyword>
<comment type="function">
    <text evidence="10">Catalyzes the reversible epimerization of D-ribulose 5-phosphate to D-xylulose 5-phosphate.</text>
</comment>
<comment type="pathway">
    <text evidence="10">Carbohydrate degradation.</text>
</comment>
<comment type="cofactor">
    <cofactor evidence="2">
        <name>Mn(2+)</name>
        <dbReference type="ChEBI" id="CHEBI:29035"/>
    </cofactor>
</comment>
<evidence type="ECO:0000256" key="11">
    <source>
        <dbReference type="PIRNR" id="PIRNR001461"/>
    </source>
</evidence>
<dbReference type="AlphaFoldDB" id="A0A7V5HM19"/>
<feature type="active site" description="Proton donor" evidence="10 12">
    <location>
        <position position="173"/>
    </location>
</feature>
<dbReference type="InterPro" id="IPR011060">
    <property type="entry name" value="RibuloseP-bd_barrel"/>
</dbReference>
<dbReference type="Proteomes" id="UP000886050">
    <property type="component" value="Unassembled WGS sequence"/>
</dbReference>
<dbReference type="GO" id="GO:0019323">
    <property type="term" value="P:pentose catabolic process"/>
    <property type="evidence" value="ECO:0007669"/>
    <property type="project" value="UniProtKB-UniRule"/>
</dbReference>
<dbReference type="InterPro" id="IPR013785">
    <property type="entry name" value="Aldolase_TIM"/>
</dbReference>
<keyword evidence="13" id="KW-0170">Cobalt</keyword>
<feature type="binding site" evidence="10 13">
    <location>
        <position position="173"/>
    </location>
    <ligand>
        <name>a divalent metal cation</name>
        <dbReference type="ChEBI" id="CHEBI:60240"/>
    </ligand>
</feature>
<dbReference type="EC" id="5.1.3.1" evidence="7 10"/>
<keyword evidence="9 10" id="KW-0413">Isomerase</keyword>
<feature type="binding site" evidence="10 13">
    <location>
        <position position="64"/>
    </location>
    <ligand>
        <name>a divalent metal cation</name>
        <dbReference type="ChEBI" id="CHEBI:60240"/>
    </ligand>
</feature>
<dbReference type="GO" id="GO:0004750">
    <property type="term" value="F:D-ribulose-phosphate 3-epimerase activity"/>
    <property type="evidence" value="ECO:0007669"/>
    <property type="project" value="UniProtKB-UniRule"/>
</dbReference>
<sequence>MLVSPSIIAADFTSLKEEIKEVEDGGADRLHLDIMDGVFVPNITFGPMIVEAIDKMTDLHLEAHLMLIDPLKYIDAFADAGAETIIFHIESKSKPRLIMQKIRDRKLKIGVSLNPDTPIRTLFPYIEEIDLILVMSVNPGFYGQKFEPKILPKLKKLKEIKEKGNLNFEIEIDGGINKETAPIVAPYVDILVSGAYIFKSRDRKAIIKNLKNLR</sequence>
<comment type="similarity">
    <text evidence="6 10 11">Belongs to the ribulose-phosphate 3-epimerase family.</text>
</comment>
<reference evidence="15" key="1">
    <citation type="journal article" date="2020" name="mSystems">
        <title>Genome- and Community-Level Interaction Insights into Carbon Utilization and Element Cycling Functions of Hydrothermarchaeota in Hydrothermal Sediment.</title>
        <authorList>
            <person name="Zhou Z."/>
            <person name="Liu Y."/>
            <person name="Xu W."/>
            <person name="Pan J."/>
            <person name="Luo Z.H."/>
            <person name="Li M."/>
        </authorList>
    </citation>
    <scope>NUCLEOTIDE SEQUENCE [LARGE SCALE GENOMIC DNA]</scope>
    <source>
        <strain evidence="15">HyVt-96</strain>
    </source>
</reference>
<dbReference type="NCBIfam" id="TIGR01163">
    <property type="entry name" value="rpe"/>
    <property type="match status" value="1"/>
</dbReference>
<evidence type="ECO:0000256" key="12">
    <source>
        <dbReference type="PIRSR" id="PIRSR001461-1"/>
    </source>
</evidence>
<name>A0A7V5HM19_UNCW3</name>
<evidence type="ECO:0000256" key="3">
    <source>
        <dbReference type="ARBA" id="ARBA00001941"/>
    </source>
</evidence>
<dbReference type="Gene3D" id="3.20.20.70">
    <property type="entry name" value="Aldolase class I"/>
    <property type="match status" value="1"/>
</dbReference>
<dbReference type="PROSITE" id="PS01085">
    <property type="entry name" value="RIBUL_P_3_EPIMER_1"/>
    <property type="match status" value="1"/>
</dbReference>
<evidence type="ECO:0000256" key="5">
    <source>
        <dbReference type="ARBA" id="ARBA00001954"/>
    </source>
</evidence>
<organism evidence="15">
    <name type="scientific">candidate division WOR-3 bacterium</name>
    <dbReference type="NCBI Taxonomy" id="2052148"/>
    <lineage>
        <taxon>Bacteria</taxon>
        <taxon>Bacteria division WOR-3</taxon>
    </lineage>
</organism>
<evidence type="ECO:0000256" key="14">
    <source>
        <dbReference type="PIRSR" id="PIRSR001461-3"/>
    </source>
</evidence>
<dbReference type="PROSITE" id="PS01086">
    <property type="entry name" value="RIBUL_P_3_EPIMER_2"/>
    <property type="match status" value="1"/>
</dbReference>
<feature type="binding site" evidence="10 13">
    <location>
        <position position="33"/>
    </location>
    <ligand>
        <name>a divalent metal cation</name>
        <dbReference type="ChEBI" id="CHEBI:60240"/>
    </ligand>
</feature>
<dbReference type="GO" id="GO:0046872">
    <property type="term" value="F:metal ion binding"/>
    <property type="evidence" value="ECO:0007669"/>
    <property type="project" value="UniProtKB-UniRule"/>
</dbReference>